<keyword evidence="5" id="KW-1185">Reference proteome</keyword>
<dbReference type="Pfam" id="PF07859">
    <property type="entry name" value="Abhydrolase_3"/>
    <property type="match status" value="1"/>
</dbReference>
<dbReference type="Gramene" id="KMS98927">
    <property type="protein sequence ID" value="KMS98927"/>
    <property type="gene ID" value="BVRB_3g067280"/>
</dbReference>
<accession>A0A0J8BFY3</accession>
<dbReference type="GO" id="GO:0016787">
    <property type="term" value="F:hydrolase activity"/>
    <property type="evidence" value="ECO:0007669"/>
    <property type="project" value="InterPro"/>
</dbReference>
<evidence type="ECO:0000256" key="2">
    <source>
        <dbReference type="SAM" id="SignalP"/>
    </source>
</evidence>
<feature type="signal peptide" evidence="2">
    <location>
        <begin position="1"/>
        <end position="22"/>
    </location>
</feature>
<comment type="similarity">
    <text evidence="1">Belongs to the 'GDXG' lipolytic enzyme family.</text>
</comment>
<dbReference type="AlphaFoldDB" id="A0A0J8BFY3"/>
<feature type="chain" id="PRO_5005294411" description="Alpha/beta hydrolase fold-3 domain-containing protein" evidence="2">
    <location>
        <begin position="23"/>
        <end position="344"/>
    </location>
</feature>
<evidence type="ECO:0000256" key="1">
    <source>
        <dbReference type="ARBA" id="ARBA00010515"/>
    </source>
</evidence>
<dbReference type="OrthoDB" id="433474at2759"/>
<keyword evidence="2" id="KW-0732">Signal</keyword>
<dbReference type="InterPro" id="IPR013094">
    <property type="entry name" value="AB_hydrolase_3"/>
</dbReference>
<dbReference type="PANTHER" id="PTHR23024:SF546">
    <property type="entry name" value="CARBOXYLESTERASE 120-RELATED"/>
    <property type="match status" value="1"/>
</dbReference>
<reference evidence="4 5" key="1">
    <citation type="journal article" date="2014" name="Nature">
        <title>The genome of the recently domesticated crop plant sugar beet (Beta vulgaris).</title>
        <authorList>
            <person name="Dohm J.C."/>
            <person name="Minoche A.E."/>
            <person name="Holtgrawe D."/>
            <person name="Capella-Gutierrez S."/>
            <person name="Zakrzewski F."/>
            <person name="Tafer H."/>
            <person name="Rupp O."/>
            <person name="Sorensen T.R."/>
            <person name="Stracke R."/>
            <person name="Reinhardt R."/>
            <person name="Goesmann A."/>
            <person name="Kraft T."/>
            <person name="Schulz B."/>
            <person name="Stadler P.F."/>
            <person name="Schmidt T."/>
            <person name="Gabaldon T."/>
            <person name="Lehrach H."/>
            <person name="Weisshaar B."/>
            <person name="Himmelbauer H."/>
        </authorList>
    </citation>
    <scope>NUCLEOTIDE SEQUENCE [LARGE SCALE GENOMIC DNA]</scope>
    <source>
        <tissue evidence="4">Taproot</tissue>
    </source>
</reference>
<dbReference type="PANTHER" id="PTHR23024">
    <property type="entry name" value="ARYLACETAMIDE DEACETYLASE"/>
    <property type="match status" value="1"/>
</dbReference>
<dbReference type="InterPro" id="IPR050466">
    <property type="entry name" value="Carboxylest/Gibb_receptor"/>
</dbReference>
<dbReference type="eggNOG" id="KOG1515">
    <property type="taxonomic scope" value="Eukaryota"/>
</dbReference>
<name>A0A0J8BFY3_BETVV</name>
<dbReference type="KEGG" id="bvg:104906570"/>
<dbReference type="Gene3D" id="3.40.50.1820">
    <property type="entry name" value="alpha/beta hydrolase"/>
    <property type="match status" value="1"/>
</dbReference>
<dbReference type="SUPFAM" id="SSF53474">
    <property type="entry name" value="alpha/beta-Hydrolases"/>
    <property type="match status" value="1"/>
</dbReference>
<gene>
    <name evidence="4" type="ORF">BVRB_3g067280</name>
</gene>
<feature type="domain" description="Alpha/beta hydrolase fold-3" evidence="3">
    <location>
        <begin position="103"/>
        <end position="320"/>
    </location>
</feature>
<dbReference type="Proteomes" id="UP000035740">
    <property type="component" value="Unassembled WGS sequence"/>
</dbReference>
<proteinExistence type="inferred from homology"/>
<organism evidence="4 5">
    <name type="scientific">Beta vulgaris subsp. vulgaris</name>
    <name type="common">Beet</name>
    <dbReference type="NCBI Taxonomy" id="3555"/>
    <lineage>
        <taxon>Eukaryota</taxon>
        <taxon>Viridiplantae</taxon>
        <taxon>Streptophyta</taxon>
        <taxon>Embryophyta</taxon>
        <taxon>Tracheophyta</taxon>
        <taxon>Spermatophyta</taxon>
        <taxon>Magnoliopsida</taxon>
        <taxon>eudicotyledons</taxon>
        <taxon>Gunneridae</taxon>
        <taxon>Pentapetalae</taxon>
        <taxon>Caryophyllales</taxon>
        <taxon>Chenopodiaceae</taxon>
        <taxon>Betoideae</taxon>
        <taxon>Beta</taxon>
    </lineage>
</organism>
<dbReference type="OMA" id="CKSAKVI"/>
<evidence type="ECO:0000259" key="3">
    <source>
        <dbReference type="Pfam" id="PF07859"/>
    </source>
</evidence>
<dbReference type="EMBL" id="KQ090240">
    <property type="protein sequence ID" value="KMS98927.1"/>
    <property type="molecule type" value="Genomic_DNA"/>
</dbReference>
<evidence type="ECO:0000313" key="4">
    <source>
        <dbReference type="EMBL" id="KMS98927.1"/>
    </source>
</evidence>
<dbReference type="InterPro" id="IPR029058">
    <property type="entry name" value="AB_hydrolase_fold"/>
</dbReference>
<sequence>MASMKFPTKCLLFFPLILTILASLQNYSSQAQTPTLNPYDFLHIIPNPDGSITRPKEFFPTVPPNTSSPLTFSKDVPLNPNKKPWVRVYLPKYSKPVNDLPIVVFAHGGGFVVQSTASPPLDSFLSNTASQLAALVVSVEFRLAPEHRLPAAYDDVLEALFWVKEKKDEWVSKYGDVSRCVIMGESSGGNIVYNVGLRASDLVRELEPLIIRGLVLIQPFFGGVNPITTGVAGNLEIVFDLLWNLSLPLGAPLNNPYFNPMFGGGSSNLEKIKNLGWRVAFAGCDGDFMIDRQVEVFKFFKKRKLDVVGDFCKGYYHGVFIGDPTQAQKLYDFVRNVFSSYMRY</sequence>
<protein>
    <recommendedName>
        <fullName evidence="3">Alpha/beta hydrolase fold-3 domain-containing protein</fullName>
    </recommendedName>
</protein>
<evidence type="ECO:0000313" key="5">
    <source>
        <dbReference type="Proteomes" id="UP000035740"/>
    </source>
</evidence>